<dbReference type="Pfam" id="PF09813">
    <property type="entry name" value="Coa3_cc"/>
    <property type="match status" value="1"/>
</dbReference>
<feature type="transmembrane region" description="Helical" evidence="9">
    <location>
        <begin position="32"/>
        <end position="53"/>
    </location>
</feature>
<keyword evidence="5 9" id="KW-0812">Transmembrane</keyword>
<dbReference type="EMBL" id="OZ004255">
    <property type="protein sequence ID" value="CAK7900155.1"/>
    <property type="molecule type" value="Genomic_DNA"/>
</dbReference>
<evidence type="ECO:0000256" key="9">
    <source>
        <dbReference type="RuleBase" id="RU367056"/>
    </source>
</evidence>
<protein>
    <recommendedName>
        <fullName evidence="9">Cytochrome c oxidase assembly factor 3</fullName>
    </recommendedName>
</protein>
<evidence type="ECO:0000259" key="10">
    <source>
        <dbReference type="Pfam" id="PF09813"/>
    </source>
</evidence>
<keyword evidence="8 9" id="KW-0472">Membrane</keyword>
<evidence type="ECO:0000256" key="3">
    <source>
        <dbReference type="ARBA" id="ARBA00007035"/>
    </source>
</evidence>
<keyword evidence="9" id="KW-0999">Mitochondrion inner membrane</keyword>
<comment type="subunit">
    <text evidence="4 9">Component of 250-400 kDa complexes called cytochrome oxidase assembly intermediates or COA complexes.</text>
</comment>
<evidence type="ECO:0000313" key="12">
    <source>
        <dbReference type="Proteomes" id="UP001497600"/>
    </source>
</evidence>
<dbReference type="InterPro" id="IPR018628">
    <property type="entry name" value="Coa3_CC"/>
</dbReference>
<feature type="domain" description="Cytochrome c oxidase assembly factor 3 mitochondrial coiled-coil" evidence="10">
    <location>
        <begin position="25"/>
        <end position="65"/>
    </location>
</feature>
<evidence type="ECO:0000256" key="7">
    <source>
        <dbReference type="ARBA" id="ARBA00023128"/>
    </source>
</evidence>
<dbReference type="InterPro" id="IPR041752">
    <property type="entry name" value="Coa3"/>
</dbReference>
<proteinExistence type="inferred from homology"/>
<evidence type="ECO:0000256" key="8">
    <source>
        <dbReference type="ARBA" id="ARBA00023136"/>
    </source>
</evidence>
<keyword evidence="6 9" id="KW-1133">Transmembrane helix</keyword>
<comment type="similarity">
    <text evidence="3 9">Belongs to the COA3 family.</text>
</comment>
<keyword evidence="7 9" id="KW-0496">Mitochondrion</keyword>
<evidence type="ECO:0000256" key="4">
    <source>
        <dbReference type="ARBA" id="ARBA00011351"/>
    </source>
</evidence>
<accession>A0ABP0EAT7</accession>
<dbReference type="Proteomes" id="UP001497600">
    <property type="component" value="Chromosome C"/>
</dbReference>
<comment type="subcellular location">
    <subcellularLocation>
        <location evidence="2">Mitochondrion inner membrane</location>
        <topology evidence="2">Single-pass membrane protein</topology>
    </subcellularLocation>
</comment>
<organism evidence="11 12">
    <name type="scientific">[Candida] anglica</name>
    <dbReference type="NCBI Taxonomy" id="148631"/>
    <lineage>
        <taxon>Eukaryota</taxon>
        <taxon>Fungi</taxon>
        <taxon>Dikarya</taxon>
        <taxon>Ascomycota</taxon>
        <taxon>Saccharomycotina</taxon>
        <taxon>Pichiomycetes</taxon>
        <taxon>Debaryomycetaceae</taxon>
        <taxon>Kurtzmaniella</taxon>
    </lineage>
</organism>
<evidence type="ECO:0000256" key="6">
    <source>
        <dbReference type="ARBA" id="ARBA00022989"/>
    </source>
</evidence>
<dbReference type="PANTHER" id="PTHR15642">
    <property type="entry name" value="CYTOCHROME C OXIDASE ASSEMBLY FACTOR 3, MITOCHONDRIAL"/>
    <property type="match status" value="1"/>
</dbReference>
<dbReference type="PANTHER" id="PTHR15642:SF3">
    <property type="entry name" value="CYTOCHROME C OXIDASE ASSEMBLY FACTOR 3 HOMOLOG, MITOCHONDRIAL"/>
    <property type="match status" value="1"/>
</dbReference>
<evidence type="ECO:0000256" key="1">
    <source>
        <dbReference type="ARBA" id="ARBA00003064"/>
    </source>
</evidence>
<gene>
    <name evidence="11" type="primary">COA3</name>
    <name evidence="11" type="ORF">CAAN4_C06018</name>
</gene>
<evidence type="ECO:0000256" key="2">
    <source>
        <dbReference type="ARBA" id="ARBA00004434"/>
    </source>
</evidence>
<name>A0ABP0EAT7_9ASCO</name>
<evidence type="ECO:0000256" key="5">
    <source>
        <dbReference type="ARBA" id="ARBA00022692"/>
    </source>
</evidence>
<reference evidence="11 12" key="1">
    <citation type="submission" date="2024-01" db="EMBL/GenBank/DDBJ databases">
        <authorList>
            <consortium name="Genoscope - CEA"/>
            <person name="William W."/>
        </authorList>
    </citation>
    <scope>NUCLEOTIDE SEQUENCE [LARGE SCALE GENOMIC DNA]</scope>
    <source>
        <strain evidence="11 12">29B2s-10</strain>
    </source>
</reference>
<evidence type="ECO:0000313" key="11">
    <source>
        <dbReference type="EMBL" id="CAK7900155.1"/>
    </source>
</evidence>
<keyword evidence="12" id="KW-1185">Reference proteome</keyword>
<comment type="function">
    <text evidence="1 9">Required for assembly of cytochrome c oxidase (complex IV).</text>
</comment>
<sequence>MAFMRAPKGQARYRDPQTFEMSPALLRVRAPFFWRNTIGLLLVTAVPAAVYAYTWKSLTKDDFGDIPIPPISDSELAQLRKEYEAKKKSGNV</sequence>